<proteinExistence type="predicted"/>
<comment type="caution">
    <text evidence="1">The sequence shown here is derived from an EMBL/GenBank/DDBJ whole genome shotgun (WGS) entry which is preliminary data.</text>
</comment>
<evidence type="ECO:0000313" key="1">
    <source>
        <dbReference type="EMBL" id="OWK38963.1"/>
    </source>
</evidence>
<dbReference type="EMBL" id="NIDE01000012">
    <property type="protein sequence ID" value="OWK38963.1"/>
    <property type="molecule type" value="Genomic_DNA"/>
</dbReference>
<dbReference type="AlphaFoldDB" id="A0A225DDA6"/>
<accession>A0A225DDA6</accession>
<sequence>MEELLRSAMNYRQAAANLGVTESYLSKVIRRIREKNTD</sequence>
<evidence type="ECO:0000313" key="2">
    <source>
        <dbReference type="Proteomes" id="UP000214646"/>
    </source>
</evidence>
<organism evidence="1 2">
    <name type="scientific">Fimbriiglobus ruber</name>
    <dbReference type="NCBI Taxonomy" id="1908690"/>
    <lineage>
        <taxon>Bacteria</taxon>
        <taxon>Pseudomonadati</taxon>
        <taxon>Planctomycetota</taxon>
        <taxon>Planctomycetia</taxon>
        <taxon>Gemmatales</taxon>
        <taxon>Gemmataceae</taxon>
        <taxon>Fimbriiglobus</taxon>
    </lineage>
</organism>
<protein>
    <submittedName>
        <fullName evidence="1">Uncharacterized protein</fullName>
    </submittedName>
</protein>
<gene>
    <name evidence="1" type="ORF">FRUB_06339</name>
</gene>
<reference evidence="2" key="1">
    <citation type="submission" date="2017-06" db="EMBL/GenBank/DDBJ databases">
        <title>Genome analysis of Fimbriiglobus ruber SP5, the first member of the order Planctomycetales with confirmed chitinolytic capability.</title>
        <authorList>
            <person name="Ravin N.V."/>
            <person name="Rakitin A.L."/>
            <person name="Ivanova A.A."/>
            <person name="Beletsky A.V."/>
            <person name="Kulichevskaya I.S."/>
            <person name="Mardanov A.V."/>
            <person name="Dedysh S.N."/>
        </authorList>
    </citation>
    <scope>NUCLEOTIDE SEQUENCE [LARGE SCALE GENOMIC DNA]</scope>
    <source>
        <strain evidence="2">SP5</strain>
    </source>
</reference>
<dbReference type="Proteomes" id="UP000214646">
    <property type="component" value="Unassembled WGS sequence"/>
</dbReference>
<name>A0A225DDA6_9BACT</name>
<keyword evidence="2" id="KW-1185">Reference proteome</keyword>